<feature type="region of interest" description="Disordered" evidence="1">
    <location>
        <begin position="43"/>
        <end position="97"/>
    </location>
</feature>
<proteinExistence type="predicted"/>
<evidence type="ECO:0000256" key="1">
    <source>
        <dbReference type="SAM" id="MobiDB-lite"/>
    </source>
</evidence>
<keyword evidence="3" id="KW-1185">Reference proteome</keyword>
<dbReference type="Proteomes" id="UP001597058">
    <property type="component" value="Unassembled WGS sequence"/>
</dbReference>
<comment type="caution">
    <text evidence="2">The sequence shown here is derived from an EMBL/GenBank/DDBJ whole genome shotgun (WGS) entry which is preliminary data.</text>
</comment>
<dbReference type="RefSeq" id="WP_381241413.1">
    <property type="nucleotide sequence ID" value="NZ_JBHSKH010000090.1"/>
</dbReference>
<gene>
    <name evidence="2" type="ORF">ACFQ5X_41895</name>
</gene>
<protein>
    <submittedName>
        <fullName evidence="2">DUF6233 domain-containing protein</fullName>
    </submittedName>
</protein>
<accession>A0ABW3XSQ0</accession>
<evidence type="ECO:0000313" key="3">
    <source>
        <dbReference type="Proteomes" id="UP001597058"/>
    </source>
</evidence>
<organism evidence="2 3">
    <name type="scientific">Streptomyces kaempferi</name>
    <dbReference type="NCBI Taxonomy" id="333725"/>
    <lineage>
        <taxon>Bacteria</taxon>
        <taxon>Bacillati</taxon>
        <taxon>Actinomycetota</taxon>
        <taxon>Actinomycetes</taxon>
        <taxon>Kitasatosporales</taxon>
        <taxon>Streptomycetaceae</taxon>
        <taxon>Streptomyces</taxon>
    </lineage>
</organism>
<feature type="compositionally biased region" description="Low complexity" evidence="1">
    <location>
        <begin position="48"/>
        <end position="64"/>
    </location>
</feature>
<dbReference type="EMBL" id="JBHTMM010000114">
    <property type="protein sequence ID" value="MFD1312330.1"/>
    <property type="molecule type" value="Genomic_DNA"/>
</dbReference>
<reference evidence="3" key="1">
    <citation type="journal article" date="2019" name="Int. J. Syst. Evol. Microbiol.">
        <title>The Global Catalogue of Microorganisms (GCM) 10K type strain sequencing project: providing services to taxonomists for standard genome sequencing and annotation.</title>
        <authorList>
            <consortium name="The Broad Institute Genomics Platform"/>
            <consortium name="The Broad Institute Genome Sequencing Center for Infectious Disease"/>
            <person name="Wu L."/>
            <person name="Ma J."/>
        </authorList>
    </citation>
    <scope>NUCLEOTIDE SEQUENCE [LARGE SCALE GENOMIC DNA]</scope>
    <source>
        <strain evidence="3">CGMCC 4.7020</strain>
    </source>
</reference>
<evidence type="ECO:0000313" key="2">
    <source>
        <dbReference type="EMBL" id="MFD1312330.1"/>
    </source>
</evidence>
<sequence length="145" mass="16004">MSDLPPDPARLRAILAHLDRQLADTDTLRTYLRLQRDEVQRALHAAGRPLRQPQQPQARRSLSPVRPAEPPPNGPTGAGDGYMLESKRHPKDPQPAVLHVDSCTKANRKTSPISAAQFHVAVRDTGYIKTCGFCRPEDKPDDTSG</sequence>
<dbReference type="Pfam" id="PF19746">
    <property type="entry name" value="DUF6233"/>
    <property type="match status" value="1"/>
</dbReference>
<name>A0ABW3XSQ0_9ACTN</name>
<dbReference type="InterPro" id="IPR046200">
    <property type="entry name" value="DUF6233"/>
</dbReference>